<dbReference type="Pfam" id="PF03995">
    <property type="entry name" value="Inhibitor_I36"/>
    <property type="match status" value="1"/>
</dbReference>
<name>A0A0F2T687_STRR3</name>
<gene>
    <name evidence="1" type="ORF">VM95_31555</name>
</gene>
<evidence type="ECO:0000313" key="1">
    <source>
        <dbReference type="EMBL" id="KJS58729.1"/>
    </source>
</evidence>
<reference evidence="1 2" key="1">
    <citation type="submission" date="2015-02" db="EMBL/GenBank/DDBJ databases">
        <authorList>
            <person name="Ju K.-S."/>
            <person name="Doroghazi J.R."/>
            <person name="Metcalf W."/>
        </authorList>
    </citation>
    <scope>NUCLEOTIDE SEQUENCE [LARGE SCALE GENOMIC DNA]</scope>
    <source>
        <strain evidence="1 2">ATCC 31215</strain>
    </source>
</reference>
<proteinExistence type="predicted"/>
<sequence>MSDENARLIYGQGEEACPEGSFCLYRATNFNIGQTPGVGDKILAIPVGSHVNDFSVYGFDHGADGVSSVVNRTDEDNALFSAADQRGHSLPVDRRSAIADLRRIAMADSPNGTWNDQPQSALAAPFLGNLIVEQSFLSKWQDWETQKWIYSYRITVRAAETRVVKWALGFGDLPDGTSLYKGFTDVFWGQILRDGTEGSVLLGSPAGGGHTIDPGTDLAIDIQVLYAKESPAQEHLTSLNAQQLG</sequence>
<organism evidence="1 2">
    <name type="scientific">Streptomyces rubellomurinus (strain ATCC 31215)</name>
    <dbReference type="NCBI Taxonomy" id="359131"/>
    <lineage>
        <taxon>Bacteria</taxon>
        <taxon>Bacillati</taxon>
        <taxon>Actinomycetota</taxon>
        <taxon>Actinomycetes</taxon>
        <taxon>Kitasatosporales</taxon>
        <taxon>Streptomycetaceae</taxon>
        <taxon>Streptomyces</taxon>
    </lineage>
</organism>
<dbReference type="AlphaFoldDB" id="A0A0F2T687"/>
<dbReference type="PATRIC" id="fig|359131.3.peg.7929"/>
<dbReference type="Proteomes" id="UP000033699">
    <property type="component" value="Unassembled WGS sequence"/>
</dbReference>
<evidence type="ECO:0000313" key="2">
    <source>
        <dbReference type="Proteomes" id="UP000033699"/>
    </source>
</evidence>
<dbReference type="RefSeq" id="WP_045703340.1">
    <property type="nucleotide sequence ID" value="NZ_JZKH01000095.1"/>
</dbReference>
<accession>A0A0F2T687</accession>
<protein>
    <submittedName>
        <fullName evidence="1">Uncharacterized protein</fullName>
    </submittedName>
</protein>
<dbReference type="EMBL" id="JZKH01000095">
    <property type="protein sequence ID" value="KJS58729.1"/>
    <property type="molecule type" value="Genomic_DNA"/>
</dbReference>
<comment type="caution">
    <text evidence="1">The sequence shown here is derived from an EMBL/GenBank/DDBJ whole genome shotgun (WGS) entry which is preliminary data.</text>
</comment>
<keyword evidence="2" id="KW-1185">Reference proteome</keyword>